<dbReference type="EMBL" id="UINC01000177">
    <property type="protein sequence ID" value="SUZ50587.1"/>
    <property type="molecule type" value="Genomic_DNA"/>
</dbReference>
<organism evidence="1">
    <name type="scientific">marine metagenome</name>
    <dbReference type="NCBI Taxonomy" id="408172"/>
    <lineage>
        <taxon>unclassified sequences</taxon>
        <taxon>metagenomes</taxon>
        <taxon>ecological metagenomes</taxon>
    </lineage>
</organism>
<dbReference type="InterPro" id="IPR045179">
    <property type="entry name" value="YgfZ/GcvT"/>
</dbReference>
<dbReference type="GO" id="GO:0016226">
    <property type="term" value="P:iron-sulfur cluster assembly"/>
    <property type="evidence" value="ECO:0007669"/>
    <property type="project" value="TreeGrafter"/>
</dbReference>
<name>A0A381N7X3_9ZZZZ</name>
<sequence length="291" mass="33119">MDKNKVTDLNHLSFLEINGKGAFDLLQGQITCDVNKVDSNNSCLGALCNAKGRIISSFILCLLEKGSYGLIGHHETLKKTEEELQKYSPFYEVEINENLSFSFFGINKETFENSYNKKIVHPDNTIEIRGSTFISYLGKKFLLAFCNKEGLSEFENLFELDANRIDWKLDEILCQNVEISEENSGKYTPHELNYDVNNRIDFEKGCYTGQEVVARMHYRGKNLPRLNLAETPDLNITENMTLTDQEDKKIGKLVKVVNLDKKSVCLVSAKEKNYVGGPFKIRETNSVLSIN</sequence>
<dbReference type="Gene3D" id="2.40.30.160">
    <property type="match status" value="1"/>
</dbReference>
<dbReference type="PANTHER" id="PTHR22602:SF0">
    <property type="entry name" value="TRANSFERASE CAF17, MITOCHONDRIAL-RELATED"/>
    <property type="match status" value="1"/>
</dbReference>
<gene>
    <name evidence="1" type="ORF">METZ01_LOCUS3441</name>
</gene>
<dbReference type="SUPFAM" id="SSF103025">
    <property type="entry name" value="Folate-binding domain"/>
    <property type="match status" value="1"/>
</dbReference>
<reference evidence="1" key="1">
    <citation type="submission" date="2018-05" db="EMBL/GenBank/DDBJ databases">
        <authorList>
            <person name="Lanie J.A."/>
            <person name="Ng W.-L."/>
            <person name="Kazmierczak K.M."/>
            <person name="Andrzejewski T.M."/>
            <person name="Davidsen T.M."/>
            <person name="Wayne K.J."/>
            <person name="Tettelin H."/>
            <person name="Glass J.I."/>
            <person name="Rusch D."/>
            <person name="Podicherti R."/>
            <person name="Tsui H.-C.T."/>
            <person name="Winkler M.E."/>
        </authorList>
    </citation>
    <scope>NUCLEOTIDE SEQUENCE</scope>
</reference>
<dbReference type="NCBIfam" id="TIGR03317">
    <property type="entry name" value="ygfZ_signature"/>
    <property type="match status" value="1"/>
</dbReference>
<dbReference type="PANTHER" id="PTHR22602">
    <property type="entry name" value="TRANSFERASE CAF17, MITOCHONDRIAL-RELATED"/>
    <property type="match status" value="1"/>
</dbReference>
<dbReference type="InterPro" id="IPR017703">
    <property type="entry name" value="YgfZ/GCV_T_CS"/>
</dbReference>
<proteinExistence type="predicted"/>
<dbReference type="AlphaFoldDB" id="A0A381N7X3"/>
<accession>A0A381N7X3</accession>
<dbReference type="Gene3D" id="3.30.70.1630">
    <property type="match status" value="1"/>
</dbReference>
<dbReference type="Gene3D" id="3.30.70.1400">
    <property type="entry name" value="Aminomethyltransferase beta-barrel domains"/>
    <property type="match status" value="1"/>
</dbReference>
<protein>
    <submittedName>
        <fullName evidence="1">Uncharacterized protein</fullName>
    </submittedName>
</protein>
<evidence type="ECO:0000313" key="1">
    <source>
        <dbReference type="EMBL" id="SUZ50587.1"/>
    </source>
</evidence>